<proteinExistence type="inferred from homology"/>
<dbReference type="Proteomes" id="UP000228781">
    <property type="component" value="Unassembled WGS sequence"/>
</dbReference>
<organism evidence="3 4">
    <name type="scientific">candidate division WWE3 bacterium CG_4_9_14_0_2_um_filter_48_10</name>
    <dbReference type="NCBI Taxonomy" id="1975078"/>
    <lineage>
        <taxon>Bacteria</taxon>
        <taxon>Katanobacteria</taxon>
    </lineage>
</organism>
<evidence type="ECO:0000259" key="2">
    <source>
        <dbReference type="PROSITE" id="PS50164"/>
    </source>
</evidence>
<gene>
    <name evidence="3" type="ORF">CO059_00050</name>
</gene>
<dbReference type="CDD" id="cd10449">
    <property type="entry name" value="GIY-YIG_SLX1_like"/>
    <property type="match status" value="1"/>
</dbReference>
<protein>
    <recommendedName>
        <fullName evidence="2">GIY-YIG domain-containing protein</fullName>
    </recommendedName>
</protein>
<feature type="domain" description="GIY-YIG" evidence="2">
    <location>
        <begin position="1"/>
        <end position="75"/>
    </location>
</feature>
<evidence type="ECO:0000256" key="1">
    <source>
        <dbReference type="ARBA" id="ARBA00007435"/>
    </source>
</evidence>
<dbReference type="Gene3D" id="3.40.1440.10">
    <property type="entry name" value="GIY-YIG endonuclease"/>
    <property type="match status" value="1"/>
</dbReference>
<reference evidence="4" key="1">
    <citation type="submission" date="2017-09" db="EMBL/GenBank/DDBJ databases">
        <title>Depth-based differentiation of microbial function through sediment-hosted aquifers and enrichment of novel symbionts in the deep terrestrial subsurface.</title>
        <authorList>
            <person name="Probst A.J."/>
            <person name="Ladd B."/>
            <person name="Jarett J.K."/>
            <person name="Geller-Mcgrath D.E."/>
            <person name="Sieber C.M.K."/>
            <person name="Emerson J.B."/>
            <person name="Anantharaman K."/>
            <person name="Thomas B.C."/>
            <person name="Malmstrom R."/>
            <person name="Stieglmeier M."/>
            <person name="Klingl A."/>
            <person name="Woyke T."/>
            <person name="Ryan C.M."/>
            <person name="Banfield J.F."/>
        </authorList>
    </citation>
    <scope>NUCLEOTIDE SEQUENCE [LARGE SCALE GENOMIC DNA]</scope>
</reference>
<sequence>MFYVYVLQSKKDHDLYIGRARNLERRFKEHNGGRVPSTKSRVPFVLVYYEAYREENDAIRREEKLKTGQQRELLRERINGSMI</sequence>
<comment type="similarity">
    <text evidence="1">Belongs to the UPF0213 family.</text>
</comment>
<dbReference type="InterPro" id="IPR035901">
    <property type="entry name" value="GIY-YIG_endonuc_sf"/>
</dbReference>
<dbReference type="Pfam" id="PF01541">
    <property type="entry name" value="GIY-YIG"/>
    <property type="match status" value="1"/>
</dbReference>
<dbReference type="SUPFAM" id="SSF82771">
    <property type="entry name" value="GIY-YIG endonuclease"/>
    <property type="match status" value="1"/>
</dbReference>
<dbReference type="InterPro" id="IPR000305">
    <property type="entry name" value="GIY-YIG_endonuc"/>
</dbReference>
<evidence type="ECO:0000313" key="4">
    <source>
        <dbReference type="Proteomes" id="UP000228781"/>
    </source>
</evidence>
<name>A0A2M8EKM4_UNCKA</name>
<evidence type="ECO:0000313" key="3">
    <source>
        <dbReference type="EMBL" id="PJC23250.1"/>
    </source>
</evidence>
<dbReference type="PANTHER" id="PTHR34477">
    <property type="entry name" value="UPF0213 PROTEIN YHBQ"/>
    <property type="match status" value="1"/>
</dbReference>
<dbReference type="PANTHER" id="PTHR34477:SF5">
    <property type="entry name" value="BSL5627 PROTEIN"/>
    <property type="match status" value="1"/>
</dbReference>
<dbReference type="InterPro" id="IPR050190">
    <property type="entry name" value="UPF0213_domain"/>
</dbReference>
<dbReference type="EMBL" id="PFSK01000001">
    <property type="protein sequence ID" value="PJC23250.1"/>
    <property type="molecule type" value="Genomic_DNA"/>
</dbReference>
<dbReference type="AlphaFoldDB" id="A0A2M8EKM4"/>
<dbReference type="PROSITE" id="PS50164">
    <property type="entry name" value="GIY_YIG"/>
    <property type="match status" value="1"/>
</dbReference>
<accession>A0A2M8EKM4</accession>
<dbReference type="SMART" id="SM00465">
    <property type="entry name" value="GIYc"/>
    <property type="match status" value="1"/>
</dbReference>
<comment type="caution">
    <text evidence="3">The sequence shown here is derived from an EMBL/GenBank/DDBJ whole genome shotgun (WGS) entry which is preliminary data.</text>
</comment>